<dbReference type="OrthoDB" id="187738at2759"/>
<protein>
    <submittedName>
        <fullName evidence="2">Uncharacterized protein</fullName>
    </submittedName>
</protein>
<feature type="region of interest" description="Disordered" evidence="1">
    <location>
        <begin position="117"/>
        <end position="144"/>
    </location>
</feature>
<evidence type="ECO:0000313" key="3">
    <source>
        <dbReference type="Proteomes" id="UP000218811"/>
    </source>
</evidence>
<feature type="compositionally biased region" description="Basic and acidic residues" evidence="1">
    <location>
        <begin position="65"/>
        <end position="84"/>
    </location>
</feature>
<name>A0A2H3K174_WOLCO</name>
<proteinExistence type="predicted"/>
<sequence length="144" mass="16118">METLRPARGDRQLRVTMEEMTDSRSFDTVEATYFQLYKRTRHPSKKNMPTKLDVVLNASHQSAGEPRENSRPKADELVRPAKEAEVEDVAGDQIGTPDVSELYATLELDRDQHVPNKQALGFCAEPPPTPSGLPDVESTRALSR</sequence>
<keyword evidence="3" id="KW-1185">Reference proteome</keyword>
<evidence type="ECO:0000313" key="2">
    <source>
        <dbReference type="EMBL" id="PCH42157.1"/>
    </source>
</evidence>
<organism evidence="2 3">
    <name type="scientific">Wolfiporia cocos (strain MD-104)</name>
    <name type="common">Brown rot fungus</name>
    <dbReference type="NCBI Taxonomy" id="742152"/>
    <lineage>
        <taxon>Eukaryota</taxon>
        <taxon>Fungi</taxon>
        <taxon>Dikarya</taxon>
        <taxon>Basidiomycota</taxon>
        <taxon>Agaricomycotina</taxon>
        <taxon>Agaricomycetes</taxon>
        <taxon>Polyporales</taxon>
        <taxon>Phaeolaceae</taxon>
        <taxon>Wolfiporia</taxon>
    </lineage>
</organism>
<evidence type="ECO:0000256" key="1">
    <source>
        <dbReference type="SAM" id="MobiDB-lite"/>
    </source>
</evidence>
<reference evidence="2 3" key="1">
    <citation type="journal article" date="2012" name="Science">
        <title>The Paleozoic origin of enzymatic lignin decomposition reconstructed from 31 fungal genomes.</title>
        <authorList>
            <person name="Floudas D."/>
            <person name="Binder M."/>
            <person name="Riley R."/>
            <person name="Barry K."/>
            <person name="Blanchette R.A."/>
            <person name="Henrissat B."/>
            <person name="Martinez A.T."/>
            <person name="Otillar R."/>
            <person name="Spatafora J.W."/>
            <person name="Yadav J.S."/>
            <person name="Aerts A."/>
            <person name="Benoit I."/>
            <person name="Boyd A."/>
            <person name="Carlson A."/>
            <person name="Copeland A."/>
            <person name="Coutinho P.M."/>
            <person name="de Vries R.P."/>
            <person name="Ferreira P."/>
            <person name="Findley K."/>
            <person name="Foster B."/>
            <person name="Gaskell J."/>
            <person name="Glotzer D."/>
            <person name="Gorecki P."/>
            <person name="Heitman J."/>
            <person name="Hesse C."/>
            <person name="Hori C."/>
            <person name="Igarashi K."/>
            <person name="Jurgens J.A."/>
            <person name="Kallen N."/>
            <person name="Kersten P."/>
            <person name="Kohler A."/>
            <person name="Kuees U."/>
            <person name="Kumar T.K.A."/>
            <person name="Kuo A."/>
            <person name="LaButti K."/>
            <person name="Larrondo L.F."/>
            <person name="Lindquist E."/>
            <person name="Ling A."/>
            <person name="Lombard V."/>
            <person name="Lucas S."/>
            <person name="Lundell T."/>
            <person name="Martin R."/>
            <person name="McLaughlin D.J."/>
            <person name="Morgenstern I."/>
            <person name="Morin E."/>
            <person name="Murat C."/>
            <person name="Nagy L.G."/>
            <person name="Nolan M."/>
            <person name="Ohm R.A."/>
            <person name="Patyshakuliyeva A."/>
            <person name="Rokas A."/>
            <person name="Ruiz-Duenas F.J."/>
            <person name="Sabat G."/>
            <person name="Salamov A."/>
            <person name="Samejima M."/>
            <person name="Schmutz J."/>
            <person name="Slot J.C."/>
            <person name="St John F."/>
            <person name="Stenlid J."/>
            <person name="Sun H."/>
            <person name="Sun S."/>
            <person name="Syed K."/>
            <person name="Tsang A."/>
            <person name="Wiebenga A."/>
            <person name="Young D."/>
            <person name="Pisabarro A."/>
            <person name="Eastwood D.C."/>
            <person name="Martin F."/>
            <person name="Cullen D."/>
            <person name="Grigoriev I.V."/>
            <person name="Hibbett D.S."/>
        </authorList>
    </citation>
    <scope>NUCLEOTIDE SEQUENCE [LARGE SCALE GENOMIC DNA]</scope>
    <source>
        <strain evidence="2 3">MD-104</strain>
    </source>
</reference>
<accession>A0A2H3K174</accession>
<dbReference type="AlphaFoldDB" id="A0A2H3K174"/>
<gene>
    <name evidence="2" type="ORF">WOLCODRAFT_152194</name>
</gene>
<dbReference type="EMBL" id="KB468124">
    <property type="protein sequence ID" value="PCH42157.1"/>
    <property type="molecule type" value="Genomic_DNA"/>
</dbReference>
<dbReference type="Proteomes" id="UP000218811">
    <property type="component" value="Unassembled WGS sequence"/>
</dbReference>
<feature type="region of interest" description="Disordered" evidence="1">
    <location>
        <begin position="58"/>
        <end position="97"/>
    </location>
</feature>